<protein>
    <submittedName>
        <fullName evidence="2">Uncharacterized protein LOC107268987</fullName>
    </submittedName>
</protein>
<dbReference type="RefSeq" id="XP_015597839.1">
    <property type="nucleotide sequence ID" value="XM_015742353.2"/>
</dbReference>
<name>A0AAJ7BYW7_CEPCN</name>
<accession>A0AAJ7BYW7</accession>
<keyword evidence="1" id="KW-1185">Reference proteome</keyword>
<sequence>MRVPRTNRAKKRRRVVSCTRGIRRRIAHRMGAWIRDRKVAVETGILRGRQCSRSHRIFSKGLVCDGGGGFFMWKTGTLSSLSSSSSSSSSPTDLYNCHLDIAFRSCYSCSAYSTLRPLRRQFTRQLYEWPVLPSFKSRTKLVGGN</sequence>
<dbReference type="Proteomes" id="UP000694920">
    <property type="component" value="Unplaced"/>
</dbReference>
<evidence type="ECO:0000313" key="2">
    <source>
        <dbReference type="RefSeq" id="XP_015597839.1"/>
    </source>
</evidence>
<evidence type="ECO:0000313" key="1">
    <source>
        <dbReference type="Proteomes" id="UP000694920"/>
    </source>
</evidence>
<dbReference type="GeneID" id="107268987"/>
<proteinExistence type="predicted"/>
<reference evidence="2" key="1">
    <citation type="submission" date="2025-08" db="UniProtKB">
        <authorList>
            <consortium name="RefSeq"/>
        </authorList>
    </citation>
    <scope>IDENTIFICATION</scope>
</reference>
<gene>
    <name evidence="2" type="primary">LOC107268987</name>
</gene>
<dbReference type="AlphaFoldDB" id="A0AAJ7BYW7"/>
<organism evidence="1 2">
    <name type="scientific">Cephus cinctus</name>
    <name type="common">Wheat stem sawfly</name>
    <dbReference type="NCBI Taxonomy" id="211228"/>
    <lineage>
        <taxon>Eukaryota</taxon>
        <taxon>Metazoa</taxon>
        <taxon>Ecdysozoa</taxon>
        <taxon>Arthropoda</taxon>
        <taxon>Hexapoda</taxon>
        <taxon>Insecta</taxon>
        <taxon>Pterygota</taxon>
        <taxon>Neoptera</taxon>
        <taxon>Endopterygota</taxon>
        <taxon>Hymenoptera</taxon>
        <taxon>Cephoidea</taxon>
        <taxon>Cephidae</taxon>
        <taxon>Cephus</taxon>
    </lineage>
</organism>
<dbReference type="KEGG" id="ccin:107268987"/>